<dbReference type="KEGG" id="vg:26623474"/>
<dbReference type="EMBL" id="KP202969">
    <property type="protein sequence ID" value="AJD82769.1"/>
    <property type="molecule type" value="Genomic_DNA"/>
</dbReference>
<protein>
    <submittedName>
        <fullName evidence="2">Uncharacterized protein</fullName>
    </submittedName>
</protein>
<dbReference type="RefSeq" id="YP_009196249.1">
    <property type="nucleotide sequence ID" value="NC_028768.1"/>
</dbReference>
<dbReference type="KEGG" id="vg:26623412"/>
<name>A0A0B5A566_9CAUD</name>
<evidence type="ECO:0000313" key="3">
    <source>
        <dbReference type="Proteomes" id="UP000031727"/>
    </source>
</evidence>
<accession>A0A0B5A566</accession>
<sequence length="54" mass="6299">MSEKEEMERSAASMVEQSIKETWPAWVEEIVQEGNRLTLMTSLGEVYEIYVEKC</sequence>
<keyword evidence="3" id="KW-1185">Reference proteome</keyword>
<proteinExistence type="predicted"/>
<gene>
    <name evidence="1" type="ORF">JWX_00003</name>
    <name evidence="2" type="ORF">JWX_00065</name>
</gene>
<evidence type="ECO:0000313" key="1">
    <source>
        <dbReference type="EMBL" id="AJD82769.1"/>
    </source>
</evidence>
<dbReference type="GeneID" id="26623474"/>
<dbReference type="Proteomes" id="UP000031727">
    <property type="component" value="Segment"/>
</dbReference>
<organism evidence="2 3">
    <name type="scientific">Achromobacter phage JWX</name>
    <dbReference type="NCBI Taxonomy" id="1589746"/>
    <lineage>
        <taxon>Viruses</taxon>
        <taxon>Duplodnaviria</taxon>
        <taxon>Heunggongvirae</taxon>
        <taxon>Uroviricota</taxon>
        <taxon>Caudoviricetes</taxon>
        <taxon>Steinhofvirus</taxon>
        <taxon>Steinhofvirus JWX</taxon>
    </lineage>
</organism>
<reference evidence="2 3" key="1">
    <citation type="submission" date="2014-11" db="EMBL/GenBank/DDBJ databases">
        <title>Characterization and genome comparisons of three Achromobacter phages of the Siphoviridae family.</title>
        <authorList>
            <person name="Dreiseikelmann B."/>
            <person name="Bunk B."/>
            <person name="Rohde M."/>
            <person name="Wittmann J."/>
        </authorList>
    </citation>
    <scope>NUCLEOTIDE SEQUENCE [LARGE SCALE GENOMIC DNA]</scope>
</reference>
<dbReference type="GeneID" id="26623412"/>
<dbReference type="RefSeq" id="YP_009196188.1">
    <property type="nucleotide sequence ID" value="NC_028768.1"/>
</dbReference>
<evidence type="ECO:0000313" key="2">
    <source>
        <dbReference type="EMBL" id="AJD82830.1"/>
    </source>
</evidence>
<dbReference type="EMBL" id="KP202969">
    <property type="protein sequence ID" value="AJD82830.1"/>
    <property type="molecule type" value="Genomic_DNA"/>
</dbReference>